<evidence type="ECO:0000313" key="2">
    <source>
        <dbReference type="Proteomes" id="UP000675781"/>
    </source>
</evidence>
<sequence>MGFSGQYVFGRSERPLLEAPVFDAIRPPWGDGACELWPRPGGWQTLQLRAEQWGSEELAALVEWTGAPACFAAIFDSDVADVVGLCPDGREWQTVLGLEIAAEMGIGQLDTHDTHDTLELLGTPEYAQACAARQAELEEAVPACARAAIAWASAAGVATAAQQSAIEAVLRAHEVFVEEGFIALIDALGFPPAVDPDEESEE</sequence>
<accession>A0A941ITJ4</accession>
<dbReference type="Proteomes" id="UP000675781">
    <property type="component" value="Unassembled WGS sequence"/>
</dbReference>
<proteinExistence type="predicted"/>
<dbReference type="RefSeq" id="WP_212528937.1">
    <property type="nucleotide sequence ID" value="NZ_JAGSOG010000058.1"/>
</dbReference>
<reference evidence="1" key="1">
    <citation type="submission" date="2021-04" db="EMBL/GenBank/DDBJ databases">
        <title>Genome based classification of Actinospica acidithermotolerans sp. nov., an actinobacterium isolated from an Indonesian hot spring.</title>
        <authorList>
            <person name="Kusuma A.B."/>
            <person name="Putra K.E."/>
            <person name="Nafisah S."/>
            <person name="Loh J."/>
            <person name="Nouioui I."/>
            <person name="Goodfellow M."/>
        </authorList>
    </citation>
    <scope>NUCLEOTIDE SEQUENCE</scope>
    <source>
        <strain evidence="1">CSCA 57</strain>
    </source>
</reference>
<keyword evidence="2" id="KW-1185">Reference proteome</keyword>
<dbReference type="AlphaFoldDB" id="A0A941ITJ4"/>
<gene>
    <name evidence="1" type="ORF">KDL01_14165</name>
</gene>
<name>A0A941ITJ4_9ACTN</name>
<comment type="caution">
    <text evidence="1">The sequence shown here is derived from an EMBL/GenBank/DDBJ whole genome shotgun (WGS) entry which is preliminary data.</text>
</comment>
<dbReference type="EMBL" id="JAGSOG010000058">
    <property type="protein sequence ID" value="MBR7834416.1"/>
    <property type="molecule type" value="Genomic_DNA"/>
</dbReference>
<organism evidence="1 2">
    <name type="scientific">Actinospica durhamensis</name>
    <dbReference type="NCBI Taxonomy" id="1508375"/>
    <lineage>
        <taxon>Bacteria</taxon>
        <taxon>Bacillati</taxon>
        <taxon>Actinomycetota</taxon>
        <taxon>Actinomycetes</taxon>
        <taxon>Catenulisporales</taxon>
        <taxon>Actinospicaceae</taxon>
        <taxon>Actinospica</taxon>
    </lineage>
</organism>
<evidence type="ECO:0000313" key="1">
    <source>
        <dbReference type="EMBL" id="MBR7834416.1"/>
    </source>
</evidence>
<protein>
    <submittedName>
        <fullName evidence="1">Uncharacterized protein</fullName>
    </submittedName>
</protein>